<organism evidence="8 9">
    <name type="scientific">Desulfosalsimonas propionicica</name>
    <dbReference type="NCBI Taxonomy" id="332175"/>
    <lineage>
        <taxon>Bacteria</taxon>
        <taxon>Pseudomonadati</taxon>
        <taxon>Thermodesulfobacteriota</taxon>
        <taxon>Desulfobacteria</taxon>
        <taxon>Desulfobacterales</taxon>
        <taxon>Desulfosalsimonadaceae</taxon>
        <taxon>Desulfosalsimonas</taxon>
    </lineage>
</organism>
<gene>
    <name evidence="8" type="ORF">HNR65_001997</name>
</gene>
<comment type="similarity">
    <text evidence="2">Belongs to the zinc-containing alcohol dehydrogenase family.</text>
</comment>
<evidence type="ECO:0000256" key="4">
    <source>
        <dbReference type="ARBA" id="ARBA00022833"/>
    </source>
</evidence>
<dbReference type="GO" id="GO:0046872">
    <property type="term" value="F:metal ion binding"/>
    <property type="evidence" value="ECO:0007669"/>
    <property type="project" value="UniProtKB-KW"/>
</dbReference>
<evidence type="ECO:0000259" key="6">
    <source>
        <dbReference type="Pfam" id="PF00107"/>
    </source>
</evidence>
<dbReference type="EMBL" id="JACDUS010000004">
    <property type="protein sequence ID" value="MBA2881670.1"/>
    <property type="molecule type" value="Genomic_DNA"/>
</dbReference>
<keyword evidence="5" id="KW-0560">Oxidoreductase</keyword>
<evidence type="ECO:0000313" key="9">
    <source>
        <dbReference type="Proteomes" id="UP000525298"/>
    </source>
</evidence>
<dbReference type="InterPro" id="IPR013149">
    <property type="entry name" value="ADH-like_C"/>
</dbReference>
<dbReference type="SUPFAM" id="SSF50129">
    <property type="entry name" value="GroES-like"/>
    <property type="match status" value="1"/>
</dbReference>
<feature type="domain" description="Alcohol dehydrogenase-like N-terminal" evidence="7">
    <location>
        <begin position="26"/>
        <end position="131"/>
    </location>
</feature>
<dbReference type="Pfam" id="PF08240">
    <property type="entry name" value="ADH_N"/>
    <property type="match status" value="1"/>
</dbReference>
<dbReference type="InterPro" id="IPR013154">
    <property type="entry name" value="ADH-like_N"/>
</dbReference>
<dbReference type="Pfam" id="PF00107">
    <property type="entry name" value="ADH_zinc_N"/>
    <property type="match status" value="1"/>
</dbReference>
<sequence length="337" mass="36068">MKTMKAIRFKNRQVITEEAPLPEISENEALVKVSMAGICGTDTEIFEGYARFSGIAGHEMAGVVCRAPGQPGLEGKAVTADINCGCGVCPWCTAGDPRHCQNREVIGIRGRNGAFAEYCAVPAKNLHEIPQGLGTEQAVFAEPLAAALEITQQVHVVNTDKIAILGDGKMGLLSAMALVHASRRVTLIGRHARKLAIAESAGIATVQTAAEEPAQALRSRMGLFDLVVDATGAAEGIQTALCLVRPEGTVVVKTTSRNPSRIDLSTVVVDEIRILGSRCGDIALALRCLERGWVDVSALVEKIYPFYRFEQAFAHARQKGSLKILVDFEKKTGQGGY</sequence>
<comment type="caution">
    <text evidence="8">The sequence shown here is derived from an EMBL/GenBank/DDBJ whole genome shotgun (WGS) entry which is preliminary data.</text>
</comment>
<dbReference type="PANTHER" id="PTHR43350:SF2">
    <property type="entry name" value="GROES-LIKE ZINC-BINDING ALCOHOL DEHYDROGENASE FAMILY PROTEIN"/>
    <property type="match status" value="1"/>
</dbReference>
<dbReference type="Proteomes" id="UP000525298">
    <property type="component" value="Unassembled WGS sequence"/>
</dbReference>
<keyword evidence="4" id="KW-0862">Zinc</keyword>
<dbReference type="SUPFAM" id="SSF51735">
    <property type="entry name" value="NAD(P)-binding Rossmann-fold domains"/>
    <property type="match status" value="1"/>
</dbReference>
<dbReference type="CDD" id="cd08242">
    <property type="entry name" value="MDR_like"/>
    <property type="match status" value="1"/>
</dbReference>
<evidence type="ECO:0000256" key="3">
    <source>
        <dbReference type="ARBA" id="ARBA00022723"/>
    </source>
</evidence>
<proteinExistence type="inferred from homology"/>
<dbReference type="InterPro" id="IPR036291">
    <property type="entry name" value="NAD(P)-bd_dom_sf"/>
</dbReference>
<name>A0A7W0C9J2_9BACT</name>
<dbReference type="Gene3D" id="3.90.180.10">
    <property type="entry name" value="Medium-chain alcohol dehydrogenases, catalytic domain"/>
    <property type="match status" value="1"/>
</dbReference>
<dbReference type="Gene3D" id="3.40.50.720">
    <property type="entry name" value="NAD(P)-binding Rossmann-like Domain"/>
    <property type="match status" value="1"/>
</dbReference>
<evidence type="ECO:0000256" key="2">
    <source>
        <dbReference type="ARBA" id="ARBA00008072"/>
    </source>
</evidence>
<evidence type="ECO:0000259" key="7">
    <source>
        <dbReference type="Pfam" id="PF08240"/>
    </source>
</evidence>
<evidence type="ECO:0000256" key="5">
    <source>
        <dbReference type="ARBA" id="ARBA00023002"/>
    </source>
</evidence>
<accession>A0A7W0C9J2</accession>
<evidence type="ECO:0000313" key="8">
    <source>
        <dbReference type="EMBL" id="MBA2881670.1"/>
    </source>
</evidence>
<dbReference type="RefSeq" id="WP_220128346.1">
    <property type="nucleotide sequence ID" value="NZ_JACDUS010000004.1"/>
</dbReference>
<feature type="domain" description="Alcohol dehydrogenase-like C-terminal" evidence="6">
    <location>
        <begin position="171"/>
        <end position="281"/>
    </location>
</feature>
<comment type="cofactor">
    <cofactor evidence="1">
        <name>Zn(2+)</name>
        <dbReference type="ChEBI" id="CHEBI:29105"/>
    </cofactor>
</comment>
<reference evidence="8 9" key="1">
    <citation type="submission" date="2020-07" db="EMBL/GenBank/DDBJ databases">
        <title>Genomic Encyclopedia of Type Strains, Phase IV (KMG-IV): sequencing the most valuable type-strain genomes for metagenomic binning, comparative biology and taxonomic classification.</title>
        <authorList>
            <person name="Goeker M."/>
        </authorList>
    </citation>
    <scope>NUCLEOTIDE SEQUENCE [LARGE SCALE GENOMIC DNA]</scope>
    <source>
        <strain evidence="8 9">DSM 17721</strain>
    </source>
</reference>
<evidence type="ECO:0000256" key="1">
    <source>
        <dbReference type="ARBA" id="ARBA00001947"/>
    </source>
</evidence>
<dbReference type="AlphaFoldDB" id="A0A7W0C9J2"/>
<keyword evidence="3" id="KW-0479">Metal-binding</keyword>
<protein>
    <submittedName>
        <fullName evidence="8">Threonine dehydrogenase-like Zn-dependent dehydrogenase</fullName>
    </submittedName>
</protein>
<keyword evidence="9" id="KW-1185">Reference proteome</keyword>
<dbReference type="InterPro" id="IPR011032">
    <property type="entry name" value="GroES-like_sf"/>
</dbReference>
<dbReference type="GO" id="GO:0016491">
    <property type="term" value="F:oxidoreductase activity"/>
    <property type="evidence" value="ECO:0007669"/>
    <property type="project" value="UniProtKB-KW"/>
</dbReference>
<dbReference type="PANTHER" id="PTHR43350">
    <property type="entry name" value="NAD-DEPENDENT ALCOHOL DEHYDROGENASE"/>
    <property type="match status" value="1"/>
</dbReference>